<dbReference type="Gene3D" id="3.30.565.10">
    <property type="entry name" value="Histidine kinase-like ATPase, C-terminal domain"/>
    <property type="match status" value="1"/>
</dbReference>
<keyword evidence="5" id="KW-0547">Nucleotide-binding</keyword>
<dbReference type="Pfam" id="PF07730">
    <property type="entry name" value="HisKA_3"/>
    <property type="match status" value="1"/>
</dbReference>
<dbReference type="EMBL" id="JACGWV010000003">
    <property type="protein sequence ID" value="MBA8810911.1"/>
    <property type="molecule type" value="Genomic_DNA"/>
</dbReference>
<evidence type="ECO:0000259" key="12">
    <source>
        <dbReference type="Pfam" id="PF23539"/>
    </source>
</evidence>
<dbReference type="PANTHER" id="PTHR24421:SF10">
    <property type="entry name" value="NITRATE_NITRITE SENSOR PROTEIN NARQ"/>
    <property type="match status" value="1"/>
</dbReference>
<dbReference type="GO" id="GO:0005524">
    <property type="term" value="F:ATP binding"/>
    <property type="evidence" value="ECO:0007669"/>
    <property type="project" value="UniProtKB-KW"/>
</dbReference>
<dbReference type="CDD" id="cd16917">
    <property type="entry name" value="HATPase_UhpB-NarQ-NarX-like"/>
    <property type="match status" value="1"/>
</dbReference>
<gene>
    <name evidence="13" type="ORF">FHX71_004918</name>
</gene>
<dbReference type="InterPro" id="IPR055558">
    <property type="entry name" value="DUF7134"/>
</dbReference>
<feature type="transmembrane region" description="Helical" evidence="10">
    <location>
        <begin position="150"/>
        <end position="168"/>
    </location>
</feature>
<evidence type="ECO:0000256" key="8">
    <source>
        <dbReference type="ARBA" id="ARBA00023012"/>
    </source>
</evidence>
<comment type="catalytic activity">
    <reaction evidence="1">
        <text>ATP + protein L-histidine = ADP + protein N-phospho-L-histidine.</text>
        <dbReference type="EC" id="2.7.13.3"/>
    </reaction>
</comment>
<dbReference type="GO" id="GO:0000155">
    <property type="term" value="F:phosphorelay sensor kinase activity"/>
    <property type="evidence" value="ECO:0007669"/>
    <property type="project" value="InterPro"/>
</dbReference>
<keyword evidence="7" id="KW-0067">ATP-binding</keyword>
<evidence type="ECO:0000259" key="11">
    <source>
        <dbReference type="Pfam" id="PF07730"/>
    </source>
</evidence>
<evidence type="ECO:0000256" key="7">
    <source>
        <dbReference type="ARBA" id="ARBA00022840"/>
    </source>
</evidence>
<evidence type="ECO:0000256" key="3">
    <source>
        <dbReference type="ARBA" id="ARBA00022553"/>
    </source>
</evidence>
<feature type="domain" description="DUF7134" evidence="12">
    <location>
        <begin position="79"/>
        <end position="192"/>
    </location>
</feature>
<keyword evidence="3" id="KW-0597">Phosphoprotein</keyword>
<dbReference type="RefSeq" id="WP_182620123.1">
    <property type="nucleotide sequence ID" value="NZ_BAAATF010000009.1"/>
</dbReference>
<dbReference type="Pfam" id="PF23539">
    <property type="entry name" value="DUF7134"/>
    <property type="match status" value="1"/>
</dbReference>
<reference evidence="13 14" key="1">
    <citation type="submission" date="2020-07" db="EMBL/GenBank/DDBJ databases">
        <title>Sequencing the genomes of 1000 actinobacteria strains.</title>
        <authorList>
            <person name="Klenk H.-P."/>
        </authorList>
    </citation>
    <scope>NUCLEOTIDE SEQUENCE [LARGE SCALE GENOMIC DNA]</scope>
    <source>
        <strain evidence="13 14">DSM 44121</strain>
    </source>
</reference>
<proteinExistence type="predicted"/>
<feature type="transmembrane region" description="Helical" evidence="10">
    <location>
        <begin position="74"/>
        <end position="91"/>
    </location>
</feature>
<evidence type="ECO:0000256" key="5">
    <source>
        <dbReference type="ARBA" id="ARBA00022741"/>
    </source>
</evidence>
<evidence type="ECO:0000256" key="4">
    <source>
        <dbReference type="ARBA" id="ARBA00022679"/>
    </source>
</evidence>
<feature type="region of interest" description="Disordered" evidence="9">
    <location>
        <begin position="339"/>
        <end position="361"/>
    </location>
</feature>
<feature type="compositionally biased region" description="Low complexity" evidence="9">
    <location>
        <begin position="342"/>
        <end position="361"/>
    </location>
</feature>
<organism evidence="13 14">
    <name type="scientific">Promicromonospora sukumoe</name>
    <dbReference type="NCBI Taxonomy" id="88382"/>
    <lineage>
        <taxon>Bacteria</taxon>
        <taxon>Bacillati</taxon>
        <taxon>Actinomycetota</taxon>
        <taxon>Actinomycetes</taxon>
        <taxon>Micrococcales</taxon>
        <taxon>Promicromonosporaceae</taxon>
        <taxon>Promicromonospora</taxon>
    </lineage>
</organism>
<feature type="domain" description="Signal transduction histidine kinase subgroup 3 dimerisation and phosphoacceptor" evidence="11">
    <location>
        <begin position="276"/>
        <end position="340"/>
    </location>
</feature>
<evidence type="ECO:0000256" key="10">
    <source>
        <dbReference type="SAM" id="Phobius"/>
    </source>
</evidence>
<feature type="transmembrane region" description="Helical" evidence="10">
    <location>
        <begin position="103"/>
        <end position="120"/>
    </location>
</feature>
<keyword evidence="6 13" id="KW-0418">Kinase</keyword>
<keyword evidence="8" id="KW-0902">Two-component regulatory system</keyword>
<dbReference type="Proteomes" id="UP000540568">
    <property type="component" value="Unassembled WGS sequence"/>
</dbReference>
<dbReference type="SUPFAM" id="SSF55874">
    <property type="entry name" value="ATPase domain of HSP90 chaperone/DNA topoisomerase II/histidine kinase"/>
    <property type="match status" value="1"/>
</dbReference>
<keyword evidence="4" id="KW-0808">Transferase</keyword>
<keyword evidence="10" id="KW-0472">Membrane</keyword>
<accession>A0A7W3PGL1</accession>
<keyword evidence="10" id="KW-1133">Transmembrane helix</keyword>
<dbReference type="Gene3D" id="1.20.5.1930">
    <property type="match status" value="1"/>
</dbReference>
<dbReference type="AlphaFoldDB" id="A0A7W3PGL1"/>
<keyword evidence="14" id="KW-1185">Reference proteome</keyword>
<feature type="transmembrane region" description="Helical" evidence="10">
    <location>
        <begin position="175"/>
        <end position="199"/>
    </location>
</feature>
<comment type="caution">
    <text evidence="13">The sequence shown here is derived from an EMBL/GenBank/DDBJ whole genome shotgun (WGS) entry which is preliminary data.</text>
</comment>
<keyword evidence="10" id="KW-0812">Transmembrane</keyword>
<name>A0A7W3PGL1_9MICO</name>
<protein>
    <recommendedName>
        <fullName evidence="2">histidine kinase</fullName>
        <ecNumber evidence="2">2.7.13.3</ecNumber>
    </recommendedName>
</protein>
<feature type="region of interest" description="Disordered" evidence="9">
    <location>
        <begin position="506"/>
        <end position="526"/>
    </location>
</feature>
<sequence length="526" mass="56265">MVVAPPHPEARQSAVADAPQPASPRGATPSPGATPRPAAPSDRARVAASRLADWFGVDADWERRPAGHQAYRRDLVLGAVFAAFAALSIQLGHSMGMFEGVDMPMWLVYLLGVASTVPLAWRRRYPLISLVLVYAAWFGLGLTIPTATMLLPMQIMYFVAMFTAVAWARDRRAMLIVVSACTLVMVGWVVWMFAVQQGIETILDEFPTPADWPGQLDPYLANAIYQVIMNLAFFGGAVAAGQAQWNAARRRELLAEQAVTIERQAAALTDQAVVTERVRIARELHDVVAHHVSVIGIQAAAARRVLDRDPALAAEALATIERESREGVTQMRNLVGTLRSVPDGAAPAGPDGGASRAPEPGLADLPALAAADHDGLDTTYRQVEEPPGAARDVPDPMGLSLYRTAQEAMANVRKHSTARSATVTLRVVRGPEALVDERFAHGFAEVEVLDDGRPRHGTSGSGLGQLGIRERVSTHRGVVEIGPRAIGGYRVRVRLPLPAPDEAATSARLGDAAASLEPAARPEVTG</sequence>
<dbReference type="GO" id="GO:0016020">
    <property type="term" value="C:membrane"/>
    <property type="evidence" value="ECO:0007669"/>
    <property type="project" value="InterPro"/>
</dbReference>
<evidence type="ECO:0000256" key="6">
    <source>
        <dbReference type="ARBA" id="ARBA00022777"/>
    </source>
</evidence>
<feature type="transmembrane region" description="Helical" evidence="10">
    <location>
        <begin position="127"/>
        <end position="144"/>
    </location>
</feature>
<dbReference type="InterPro" id="IPR011712">
    <property type="entry name" value="Sig_transdc_His_kin_sub3_dim/P"/>
</dbReference>
<feature type="region of interest" description="Disordered" evidence="9">
    <location>
        <begin position="1"/>
        <end position="42"/>
    </location>
</feature>
<dbReference type="PANTHER" id="PTHR24421">
    <property type="entry name" value="NITRATE/NITRITE SENSOR PROTEIN NARX-RELATED"/>
    <property type="match status" value="1"/>
</dbReference>
<evidence type="ECO:0000313" key="13">
    <source>
        <dbReference type="EMBL" id="MBA8810911.1"/>
    </source>
</evidence>
<evidence type="ECO:0000256" key="9">
    <source>
        <dbReference type="SAM" id="MobiDB-lite"/>
    </source>
</evidence>
<dbReference type="GO" id="GO:0046983">
    <property type="term" value="F:protein dimerization activity"/>
    <property type="evidence" value="ECO:0007669"/>
    <property type="project" value="InterPro"/>
</dbReference>
<dbReference type="EC" id="2.7.13.3" evidence="2"/>
<feature type="transmembrane region" description="Helical" evidence="10">
    <location>
        <begin position="219"/>
        <end position="241"/>
    </location>
</feature>
<dbReference type="InterPro" id="IPR050482">
    <property type="entry name" value="Sensor_HK_TwoCompSys"/>
</dbReference>
<evidence type="ECO:0000313" key="14">
    <source>
        <dbReference type="Proteomes" id="UP000540568"/>
    </source>
</evidence>
<evidence type="ECO:0000256" key="1">
    <source>
        <dbReference type="ARBA" id="ARBA00000085"/>
    </source>
</evidence>
<evidence type="ECO:0000256" key="2">
    <source>
        <dbReference type="ARBA" id="ARBA00012438"/>
    </source>
</evidence>
<dbReference type="InterPro" id="IPR036890">
    <property type="entry name" value="HATPase_C_sf"/>
</dbReference>